<dbReference type="Proteomes" id="UP000050525">
    <property type="component" value="Unassembled WGS sequence"/>
</dbReference>
<dbReference type="AlphaFoldDB" id="A0A151MNM2"/>
<name>A0A151MNM2_ALLMI</name>
<proteinExistence type="predicted"/>
<feature type="compositionally biased region" description="Basic and acidic residues" evidence="1">
    <location>
        <begin position="73"/>
        <end position="92"/>
    </location>
</feature>
<comment type="caution">
    <text evidence="2">The sequence shown here is derived from an EMBL/GenBank/DDBJ whole genome shotgun (WGS) entry which is preliminary data.</text>
</comment>
<accession>A0A151MNM2</accession>
<dbReference type="EMBL" id="AKHW03005657">
    <property type="protein sequence ID" value="KYO26019.1"/>
    <property type="molecule type" value="Genomic_DNA"/>
</dbReference>
<keyword evidence="3" id="KW-1185">Reference proteome</keyword>
<organism evidence="2 3">
    <name type="scientific">Alligator mississippiensis</name>
    <name type="common">American alligator</name>
    <dbReference type="NCBI Taxonomy" id="8496"/>
    <lineage>
        <taxon>Eukaryota</taxon>
        <taxon>Metazoa</taxon>
        <taxon>Chordata</taxon>
        <taxon>Craniata</taxon>
        <taxon>Vertebrata</taxon>
        <taxon>Euteleostomi</taxon>
        <taxon>Archelosauria</taxon>
        <taxon>Archosauria</taxon>
        <taxon>Crocodylia</taxon>
        <taxon>Alligatoridae</taxon>
        <taxon>Alligatorinae</taxon>
        <taxon>Alligator</taxon>
    </lineage>
</organism>
<reference evidence="2 3" key="1">
    <citation type="journal article" date="2012" name="Genome Biol.">
        <title>Sequencing three crocodilian genomes to illuminate the evolution of archosaurs and amniotes.</title>
        <authorList>
            <person name="St John J.A."/>
            <person name="Braun E.L."/>
            <person name="Isberg S.R."/>
            <person name="Miles L.G."/>
            <person name="Chong A.Y."/>
            <person name="Gongora J."/>
            <person name="Dalzell P."/>
            <person name="Moran C."/>
            <person name="Bed'hom B."/>
            <person name="Abzhanov A."/>
            <person name="Burgess S.C."/>
            <person name="Cooksey A.M."/>
            <person name="Castoe T.A."/>
            <person name="Crawford N.G."/>
            <person name="Densmore L.D."/>
            <person name="Drew J.C."/>
            <person name="Edwards S.V."/>
            <person name="Faircloth B.C."/>
            <person name="Fujita M.K."/>
            <person name="Greenwold M.J."/>
            <person name="Hoffmann F.G."/>
            <person name="Howard J.M."/>
            <person name="Iguchi T."/>
            <person name="Janes D.E."/>
            <person name="Khan S.Y."/>
            <person name="Kohno S."/>
            <person name="de Koning A.J."/>
            <person name="Lance S.L."/>
            <person name="McCarthy F.M."/>
            <person name="McCormack J.E."/>
            <person name="Merchant M.E."/>
            <person name="Peterson D.G."/>
            <person name="Pollock D.D."/>
            <person name="Pourmand N."/>
            <person name="Raney B.J."/>
            <person name="Roessler K.A."/>
            <person name="Sanford J.R."/>
            <person name="Sawyer R.H."/>
            <person name="Schmidt C.J."/>
            <person name="Triplett E.W."/>
            <person name="Tuberville T.D."/>
            <person name="Venegas-Anaya M."/>
            <person name="Howard J.T."/>
            <person name="Jarvis E.D."/>
            <person name="Guillette L.J.Jr."/>
            <person name="Glenn T.C."/>
            <person name="Green R.E."/>
            <person name="Ray D.A."/>
        </authorList>
    </citation>
    <scope>NUCLEOTIDE SEQUENCE [LARGE SCALE GENOMIC DNA]</scope>
    <source>
        <strain evidence="2">KSC_2009_1</strain>
    </source>
</reference>
<feature type="region of interest" description="Disordered" evidence="1">
    <location>
        <begin position="68"/>
        <end position="123"/>
    </location>
</feature>
<feature type="compositionally biased region" description="Basic and acidic residues" evidence="1">
    <location>
        <begin position="103"/>
        <end position="123"/>
    </location>
</feature>
<evidence type="ECO:0000256" key="1">
    <source>
        <dbReference type="SAM" id="MobiDB-lite"/>
    </source>
</evidence>
<sequence>MDNASDYGSEDCRFDSCLARSSFFFPHPEADLSPCFSSCGHAVQLQSGACPRAARRGRIQLLRYAQTAPDLPGRSDNKTGIRHRETKGEMAKKSYKGTMELTQEQRQDQHLKEHPEKCIPKTR</sequence>
<protein>
    <submittedName>
        <fullName evidence="2">Uncharacterized protein</fullName>
    </submittedName>
</protein>
<evidence type="ECO:0000313" key="2">
    <source>
        <dbReference type="EMBL" id="KYO26019.1"/>
    </source>
</evidence>
<gene>
    <name evidence="2" type="ORF">Y1Q_0003787</name>
</gene>
<evidence type="ECO:0000313" key="3">
    <source>
        <dbReference type="Proteomes" id="UP000050525"/>
    </source>
</evidence>